<keyword evidence="1" id="KW-1133">Transmembrane helix</keyword>
<gene>
    <name evidence="2" type="ORF">H8Z77_09025</name>
</gene>
<reference evidence="2 3" key="1">
    <citation type="submission" date="2020-08" db="EMBL/GenBank/DDBJ databases">
        <title>Genome public.</title>
        <authorList>
            <person name="Liu C."/>
            <person name="Sun Q."/>
        </authorList>
    </citation>
    <scope>NUCLEOTIDE SEQUENCE [LARGE SCALE GENOMIC DNA]</scope>
    <source>
        <strain evidence="2 3">NSJ-27</strain>
    </source>
</reference>
<accession>A0ABR7ITK8</accession>
<protein>
    <submittedName>
        <fullName evidence="2">Uncharacterized protein</fullName>
    </submittedName>
</protein>
<dbReference type="EMBL" id="JACOQK010000001">
    <property type="protein sequence ID" value="MBC5788157.1"/>
    <property type="molecule type" value="Genomic_DNA"/>
</dbReference>
<keyword evidence="1" id="KW-0472">Membrane</keyword>
<dbReference type="Proteomes" id="UP000649151">
    <property type="component" value="Unassembled WGS sequence"/>
</dbReference>
<proteinExistence type="predicted"/>
<name>A0ABR7ITK8_9CLOT</name>
<sequence>MASKKIREKKLKQKQKYQALRPVHDQKKKCDSLFSTLRFIKRIELIGIIVIIAWCCSILSSSTYFRPYQTDTITVKETKIYSKIGGFKTYVIFTENDSYAISSGNSKKVNRELFLHEITPGATVKVEYRETGIFLLKSKTLSTLQKGNTILFQVEKISNEFSSILKRIFIFDGIIAIILILILIFPYRKTKIKYKQEYRKYLTLQKEYESSLSNILMGQPEK</sequence>
<dbReference type="RefSeq" id="WP_186996809.1">
    <property type="nucleotide sequence ID" value="NZ_JACOQK010000001.1"/>
</dbReference>
<keyword evidence="1" id="KW-0812">Transmembrane</keyword>
<organism evidence="2 3">
    <name type="scientific">Clostridium facile</name>
    <dbReference type="NCBI Taxonomy" id="2763035"/>
    <lineage>
        <taxon>Bacteria</taxon>
        <taxon>Bacillati</taxon>
        <taxon>Bacillota</taxon>
        <taxon>Clostridia</taxon>
        <taxon>Eubacteriales</taxon>
        <taxon>Clostridiaceae</taxon>
        <taxon>Clostridium</taxon>
    </lineage>
</organism>
<keyword evidence="3" id="KW-1185">Reference proteome</keyword>
<comment type="caution">
    <text evidence="2">The sequence shown here is derived from an EMBL/GenBank/DDBJ whole genome shotgun (WGS) entry which is preliminary data.</text>
</comment>
<evidence type="ECO:0000313" key="3">
    <source>
        <dbReference type="Proteomes" id="UP000649151"/>
    </source>
</evidence>
<evidence type="ECO:0000313" key="2">
    <source>
        <dbReference type="EMBL" id="MBC5788157.1"/>
    </source>
</evidence>
<feature type="transmembrane region" description="Helical" evidence="1">
    <location>
        <begin position="168"/>
        <end position="187"/>
    </location>
</feature>
<feature type="transmembrane region" description="Helical" evidence="1">
    <location>
        <begin position="45"/>
        <end position="65"/>
    </location>
</feature>
<evidence type="ECO:0000256" key="1">
    <source>
        <dbReference type="SAM" id="Phobius"/>
    </source>
</evidence>